<dbReference type="InterPro" id="IPR018376">
    <property type="entry name" value="Enoyl-CoA_hyd/isom_CS"/>
</dbReference>
<reference evidence="8 9" key="1">
    <citation type="submission" date="2008-07" db="EMBL/GenBank/DDBJ databases">
        <authorList>
            <person name="Gonzalez J."/>
            <person name="Sokolova T."/>
            <person name="Ferriera S."/>
            <person name="Johnson J."/>
            <person name="Kravitz S."/>
            <person name="Beeson K."/>
            <person name="Sutton G."/>
            <person name="Rogers Y.-H."/>
            <person name="Friedman R."/>
            <person name="Frazier M."/>
            <person name="Venter J.C."/>
        </authorList>
    </citation>
    <scope>NUCLEOTIDE SEQUENCE [LARGE SCALE GENOMIC DNA]</scope>
    <source>
        <strain evidence="8 9">DSM 12653</strain>
    </source>
</reference>
<reference evidence="9" key="3">
    <citation type="submission" date="2015-02" db="EMBL/GenBank/DDBJ databases">
        <title>Genome analysis of three genomes within the thermophilic hydrogenogenic bacterial species Caldanaerobacter subterraneus.</title>
        <authorList>
            <person name="Sant'Anna F.H."/>
            <person name="Lebedinsky A."/>
            <person name="Sokolova T."/>
            <person name="Robb F.T."/>
            <person name="Gonzalez J.M."/>
        </authorList>
    </citation>
    <scope>NUCLEOTIDE SEQUENCE [LARGE SCALE GENOMIC DNA]</scope>
    <source>
        <strain evidence="9">DSM 12653</strain>
    </source>
</reference>
<evidence type="ECO:0000256" key="5">
    <source>
        <dbReference type="ARBA" id="ARBA00050624"/>
    </source>
</evidence>
<dbReference type="GO" id="GO:0006635">
    <property type="term" value="P:fatty acid beta-oxidation"/>
    <property type="evidence" value="ECO:0007669"/>
    <property type="project" value="TreeGrafter"/>
</dbReference>
<dbReference type="FunFam" id="3.90.226.10:FF:000009">
    <property type="entry name" value="Carnitinyl-CoA dehydratase"/>
    <property type="match status" value="1"/>
</dbReference>
<reference evidence="8 9" key="2">
    <citation type="journal article" date="2015" name="BMC Genomics">
        <title>Analysis of three genomes within the thermophilic bacterial species Caldanaerobacter subterraneus with a focus on carbon monoxide dehydrogenase evolution and hydrolase diversity.</title>
        <authorList>
            <person name="Sant'Anna F.H."/>
            <person name="Lebedinsky A.V."/>
            <person name="Sokolova T.G."/>
            <person name="Robb F.T."/>
            <person name="Gonzalez J.M."/>
        </authorList>
    </citation>
    <scope>NUCLEOTIDE SEQUENCE [LARGE SCALE GENOMIC DNA]</scope>
    <source>
        <strain evidence="8 9">DSM 12653</strain>
    </source>
</reference>
<gene>
    <name evidence="8" type="ORF">CDSM653_00554</name>
</gene>
<accession>B7RAA1</accession>
<dbReference type="SUPFAM" id="SSF52096">
    <property type="entry name" value="ClpP/crotonase"/>
    <property type="match status" value="1"/>
</dbReference>
<dbReference type="PANTHER" id="PTHR11941:SF54">
    <property type="entry name" value="ENOYL-COA HYDRATASE, MITOCHONDRIAL"/>
    <property type="match status" value="1"/>
</dbReference>
<evidence type="ECO:0000256" key="2">
    <source>
        <dbReference type="ARBA" id="ARBA00005254"/>
    </source>
</evidence>
<keyword evidence="4" id="KW-0456">Lyase</keyword>
<dbReference type="EC" id="4.2.1.150" evidence="6"/>
<comment type="pathway">
    <text evidence="1">Lipid metabolism; butanoate metabolism.</text>
</comment>
<dbReference type="PANTHER" id="PTHR11941">
    <property type="entry name" value="ENOYL-COA HYDRATASE-RELATED"/>
    <property type="match status" value="1"/>
</dbReference>
<dbReference type="InterPro" id="IPR014748">
    <property type="entry name" value="Enoyl-CoA_hydra_C"/>
</dbReference>
<evidence type="ECO:0000313" key="8">
    <source>
        <dbReference type="EMBL" id="KKC30374.1"/>
    </source>
</evidence>
<sequence length="263" mass="28503">MTLVEYKNIEVKIEKGIATITINRPKALNALNTETLEELKNVLEVLQNDDGVKVIVITGAGEKAFVAGADISEMKDMSVFEAKKFAELGQKVFRKIELMKKPVIAAVNGYALGGGCELALACDIRIASRNAKFGQPEVGLGIIPGFGGTQRLPRIVGVSKAKELIYTGDMIDAEEALRIGLISKVVEQDKLLEEAYGIAKKIMSKGLVAVSLAKEAINKSLEVDIDSGMEYEANAFAMCFGTQDQKEGMVAFLEKRAPKFEGR</sequence>
<dbReference type="CDD" id="cd06558">
    <property type="entry name" value="crotonase-like"/>
    <property type="match status" value="1"/>
</dbReference>
<dbReference type="PROSITE" id="PS00166">
    <property type="entry name" value="ENOYL_COA_HYDRATASE"/>
    <property type="match status" value="1"/>
</dbReference>
<evidence type="ECO:0000256" key="7">
    <source>
        <dbReference type="RuleBase" id="RU003707"/>
    </source>
</evidence>
<evidence type="ECO:0000256" key="1">
    <source>
        <dbReference type="ARBA" id="ARBA00005086"/>
    </source>
</evidence>
<evidence type="ECO:0000313" key="9">
    <source>
        <dbReference type="Proteomes" id="UP000010146"/>
    </source>
</evidence>
<evidence type="ECO:0000256" key="3">
    <source>
        <dbReference type="ARBA" id="ARBA00011881"/>
    </source>
</evidence>
<dbReference type="FunFam" id="1.10.12.10:FF:000001">
    <property type="entry name" value="Probable enoyl-CoA hydratase, mitochondrial"/>
    <property type="match status" value="1"/>
</dbReference>
<evidence type="ECO:0000256" key="4">
    <source>
        <dbReference type="ARBA" id="ARBA00023239"/>
    </source>
</evidence>
<dbReference type="Proteomes" id="UP000010146">
    <property type="component" value="Unassembled WGS sequence"/>
</dbReference>
<dbReference type="Pfam" id="PF00378">
    <property type="entry name" value="ECH_1"/>
    <property type="match status" value="1"/>
</dbReference>
<comment type="similarity">
    <text evidence="2 7">Belongs to the enoyl-CoA hydratase/isomerase family.</text>
</comment>
<comment type="catalytic activity">
    <reaction evidence="5">
        <text>a short-chain (3S)-3-hydroxyacyl-CoA = a short-chain (2E)-enoyl-CoA + H2O</text>
        <dbReference type="Rhea" id="RHEA:52664"/>
        <dbReference type="ChEBI" id="CHEBI:15377"/>
        <dbReference type="ChEBI" id="CHEBI:87488"/>
        <dbReference type="ChEBI" id="CHEBI:136760"/>
        <dbReference type="EC" id="4.2.1.150"/>
    </reaction>
</comment>
<dbReference type="GO" id="GO:0018812">
    <property type="term" value="F:3-hydroxyacyl-CoA dehydratase activity"/>
    <property type="evidence" value="ECO:0007669"/>
    <property type="project" value="UniProtKB-EC"/>
</dbReference>
<protein>
    <recommendedName>
        <fullName evidence="6">short-chain-enoyl-CoA hydratase</fullName>
        <ecNumber evidence="6">4.2.1.150</ecNumber>
    </recommendedName>
</protein>
<dbReference type="AlphaFoldDB" id="B7RAA1"/>
<dbReference type="InterPro" id="IPR029045">
    <property type="entry name" value="ClpP/crotonase-like_dom_sf"/>
</dbReference>
<dbReference type="InterPro" id="IPR001753">
    <property type="entry name" value="Enoyl-CoA_hydra/iso"/>
</dbReference>
<dbReference type="Gene3D" id="1.10.12.10">
    <property type="entry name" value="Lyase 2-enoyl-coa Hydratase, Chain A, domain 2"/>
    <property type="match status" value="1"/>
</dbReference>
<name>B7RAA1_9THEO</name>
<dbReference type="EMBL" id="ABXP02000035">
    <property type="protein sequence ID" value="KKC30374.1"/>
    <property type="molecule type" value="Genomic_DNA"/>
</dbReference>
<dbReference type="Gene3D" id="3.90.226.10">
    <property type="entry name" value="2-enoyl-CoA Hydratase, Chain A, domain 1"/>
    <property type="match status" value="1"/>
</dbReference>
<evidence type="ECO:0000256" key="6">
    <source>
        <dbReference type="ARBA" id="ARBA00067035"/>
    </source>
</evidence>
<organism evidence="8 9">
    <name type="scientific">Caldanaerobacter subterraneus subsp. pacificus DSM 12653</name>
    <dbReference type="NCBI Taxonomy" id="391606"/>
    <lineage>
        <taxon>Bacteria</taxon>
        <taxon>Bacillati</taxon>
        <taxon>Bacillota</taxon>
        <taxon>Clostridia</taxon>
        <taxon>Thermoanaerobacterales</taxon>
        <taxon>Thermoanaerobacteraceae</taxon>
        <taxon>Caldanaerobacter</taxon>
    </lineage>
</organism>
<comment type="caution">
    <text evidence="8">The sequence shown here is derived from an EMBL/GenBank/DDBJ whole genome shotgun (WGS) entry which is preliminary data.</text>
</comment>
<proteinExistence type="inferred from homology"/>
<comment type="subunit">
    <text evidence="3">Homotetramer.</text>
</comment>
<dbReference type="NCBIfam" id="NF004475">
    <property type="entry name" value="PRK05809.1"/>
    <property type="match status" value="1"/>
</dbReference>